<dbReference type="NCBIfam" id="NF047593">
    <property type="entry name" value="IS66_ISAeme5_TnpA"/>
    <property type="match status" value="1"/>
</dbReference>
<sequence>MFKRFEGAGLTVEAFCRREGLCRSSFTRWRSRLLGGAGGVHQLKPDAPSQASMAFIDLGAMGSGVPAPGPALELRLDLGAGLTLTLTRR</sequence>
<organism evidence="1 2">
    <name type="scientific">Malikia spinosa</name>
    <dbReference type="NCBI Taxonomy" id="86180"/>
    <lineage>
        <taxon>Bacteria</taxon>
        <taxon>Pseudomonadati</taxon>
        <taxon>Pseudomonadota</taxon>
        <taxon>Betaproteobacteria</taxon>
        <taxon>Burkholderiales</taxon>
        <taxon>Comamonadaceae</taxon>
        <taxon>Malikia</taxon>
    </lineage>
</organism>
<reference evidence="1 2" key="1">
    <citation type="submission" date="2019-09" db="EMBL/GenBank/DDBJ databases">
        <title>Identification of Malikia spinosa a prominent benzene-, toluene-, and ethylbenzene-degrading bacterium: enrichment, isolation and whole genome sequencing.</title>
        <authorList>
            <person name="Tancsics A."/>
            <person name="Revesz F."/>
            <person name="Kriszt B."/>
        </authorList>
    </citation>
    <scope>NUCLEOTIDE SEQUENCE [LARGE SCALE GENOMIC DNA]</scope>
    <source>
        <strain evidence="1 2">AB6</strain>
    </source>
</reference>
<evidence type="ECO:0000313" key="1">
    <source>
        <dbReference type="EMBL" id="MYZ51534.1"/>
    </source>
</evidence>
<dbReference type="Proteomes" id="UP000481947">
    <property type="component" value="Unassembled WGS sequence"/>
</dbReference>
<comment type="caution">
    <text evidence="1">The sequence shown here is derived from an EMBL/GenBank/DDBJ whole genome shotgun (WGS) entry which is preliminary data.</text>
</comment>
<protein>
    <submittedName>
        <fullName evidence="1">IS66 family insertion sequence element accessory protein TnpB</fullName>
    </submittedName>
</protein>
<dbReference type="AlphaFoldDB" id="A0A7C9IX68"/>
<proteinExistence type="predicted"/>
<gene>
    <name evidence="1" type="ORF">F5985_05140</name>
</gene>
<name>A0A7C9IX68_9BURK</name>
<evidence type="ECO:0000313" key="2">
    <source>
        <dbReference type="Proteomes" id="UP000481947"/>
    </source>
</evidence>
<dbReference type="EMBL" id="VYSB01000004">
    <property type="protein sequence ID" value="MYZ51534.1"/>
    <property type="molecule type" value="Genomic_DNA"/>
</dbReference>
<accession>A0A7C9IX68</accession>